<dbReference type="AlphaFoldDB" id="A0AAW1WZQ9"/>
<dbReference type="Pfam" id="PF10344">
    <property type="entry name" value="Hobbit"/>
    <property type="match status" value="1"/>
</dbReference>
<comment type="caution">
    <text evidence="1">The sequence shown here is derived from an EMBL/GenBank/DDBJ whole genome shotgun (WGS) entry which is preliminary data.</text>
</comment>
<accession>A0AAW1WZQ9</accession>
<dbReference type="InterPro" id="IPR045167">
    <property type="entry name" value="Hobbit"/>
</dbReference>
<gene>
    <name evidence="1" type="ORF">M0R45_027234</name>
</gene>
<name>A0AAW1WZQ9_RUBAR</name>
<dbReference type="PANTHER" id="PTHR15678:SF6">
    <property type="entry name" value="BRIDGE-LIKE LIPID TRANSFER PROTEIN FAMILY MEMBER 2"/>
    <property type="match status" value="1"/>
</dbReference>
<protein>
    <submittedName>
        <fullName evidence="1">Uncharacterized protein</fullName>
    </submittedName>
</protein>
<sequence>MWEKARASDVQLDFSEIHCLEKLALSVLEILKLDVVSFLYIPIQPTSPIRAEIDLKLGGTQCNVIVNRLKPLLRLQFSKKKRMVLREETSTLDKPPSTTDTNIIMWTCTFSAPEMTIVLYSISGLPLYHVCSQSSHVFANNISNTGTTVHMELGELNLYMADEYQQCLKESLFGVESNSGSIVNVAKVSLDWGKKDMESSEEGAPKCKLVLSVDVTGMAVYFTLKRVESFISTAMSFQALFKNLSSSERTSQSRGGRSSKSTGKGTRLLKLNLERCSLNFCGEVGLEKMVVADPKRVNYGSQGGRIVISESADGTQRVAEVMSTVSDDCKYLKYSISLDIFHFSLCVNKEKQSTQIELERARSIYQDYLEDHKPEPKLVLFDMQNAKFVRRSGGLKEIAVCSLFSATDITIRWEPDVHLSLIELGLRLKLLVHNQKLQVQGKEHMENVSSMSYSEQKKEAITEPVNLEKQKKSESIFAVDVEMLNVYAEVGDGVDAIVQVQSIFSENARIGVLLEGFLLCFNGCRILKSSRMQISRIPSTSCVSDAKVPLATTWDWVIQGLDVHICLPYRLELRAIDDSVEEMLRALKLVAAAKTSVIFPVKKDVSKAKKPSSIKFGCLKFFIRRLTADIEEEPLQGWLDEHYQLMKNEASELAVRLKLLDEFIPK</sequence>
<proteinExistence type="predicted"/>
<evidence type="ECO:0000313" key="1">
    <source>
        <dbReference type="EMBL" id="KAK9930185.1"/>
    </source>
</evidence>
<reference evidence="1 2" key="1">
    <citation type="journal article" date="2023" name="G3 (Bethesda)">
        <title>A chromosome-length genome assembly and annotation of blackberry (Rubus argutus, cv. 'Hillquist').</title>
        <authorList>
            <person name="Bruna T."/>
            <person name="Aryal R."/>
            <person name="Dudchenko O."/>
            <person name="Sargent D.J."/>
            <person name="Mead D."/>
            <person name="Buti M."/>
            <person name="Cavallini A."/>
            <person name="Hytonen T."/>
            <person name="Andres J."/>
            <person name="Pham M."/>
            <person name="Weisz D."/>
            <person name="Mascagni F."/>
            <person name="Usai G."/>
            <person name="Natali L."/>
            <person name="Bassil N."/>
            <person name="Fernandez G.E."/>
            <person name="Lomsadze A."/>
            <person name="Armour M."/>
            <person name="Olukolu B."/>
            <person name="Poorten T."/>
            <person name="Britton C."/>
            <person name="Davik J."/>
            <person name="Ashrafi H."/>
            <person name="Aiden E.L."/>
            <person name="Borodovsky M."/>
            <person name="Worthington M."/>
        </authorList>
    </citation>
    <scope>NUCLEOTIDE SEQUENCE [LARGE SCALE GENOMIC DNA]</scope>
    <source>
        <strain evidence="1">PI 553951</strain>
    </source>
</reference>
<organism evidence="1 2">
    <name type="scientific">Rubus argutus</name>
    <name type="common">Southern blackberry</name>
    <dbReference type="NCBI Taxonomy" id="59490"/>
    <lineage>
        <taxon>Eukaryota</taxon>
        <taxon>Viridiplantae</taxon>
        <taxon>Streptophyta</taxon>
        <taxon>Embryophyta</taxon>
        <taxon>Tracheophyta</taxon>
        <taxon>Spermatophyta</taxon>
        <taxon>Magnoliopsida</taxon>
        <taxon>eudicotyledons</taxon>
        <taxon>Gunneridae</taxon>
        <taxon>Pentapetalae</taxon>
        <taxon>rosids</taxon>
        <taxon>fabids</taxon>
        <taxon>Rosales</taxon>
        <taxon>Rosaceae</taxon>
        <taxon>Rosoideae</taxon>
        <taxon>Rosoideae incertae sedis</taxon>
        <taxon>Rubus</taxon>
    </lineage>
</organism>
<dbReference type="Proteomes" id="UP001457282">
    <property type="component" value="Unassembled WGS sequence"/>
</dbReference>
<dbReference type="EMBL" id="JBEDUW010000005">
    <property type="protein sequence ID" value="KAK9930185.1"/>
    <property type="molecule type" value="Genomic_DNA"/>
</dbReference>
<dbReference type="PANTHER" id="PTHR15678">
    <property type="entry name" value="ANTIGEN MLAA-22-RELATED"/>
    <property type="match status" value="1"/>
</dbReference>
<evidence type="ECO:0000313" key="2">
    <source>
        <dbReference type="Proteomes" id="UP001457282"/>
    </source>
</evidence>
<keyword evidence="2" id="KW-1185">Reference proteome</keyword>